<dbReference type="Proteomes" id="UP000499080">
    <property type="component" value="Unassembled WGS sequence"/>
</dbReference>
<dbReference type="AlphaFoldDB" id="A0A4Y2JQ67"/>
<dbReference type="GO" id="GO:0046982">
    <property type="term" value="F:protein heterodimerization activity"/>
    <property type="evidence" value="ECO:0007669"/>
    <property type="project" value="InterPro"/>
</dbReference>
<keyword evidence="2" id="KW-1185">Reference proteome</keyword>
<evidence type="ECO:0000313" key="1">
    <source>
        <dbReference type="EMBL" id="GBM92057.1"/>
    </source>
</evidence>
<comment type="caution">
    <text evidence="1">The sequence shown here is derived from an EMBL/GenBank/DDBJ whole genome shotgun (WGS) entry which is preliminary data.</text>
</comment>
<dbReference type="InterPro" id="IPR009072">
    <property type="entry name" value="Histone-fold"/>
</dbReference>
<proteinExistence type="predicted"/>
<reference evidence="1 2" key="1">
    <citation type="journal article" date="2019" name="Sci. Rep.">
        <title>Orb-weaving spider Araneus ventricosus genome elucidates the spidroin gene catalogue.</title>
        <authorList>
            <person name="Kono N."/>
            <person name="Nakamura H."/>
            <person name="Ohtoshi R."/>
            <person name="Moran D.A.P."/>
            <person name="Shinohara A."/>
            <person name="Yoshida Y."/>
            <person name="Fujiwara M."/>
            <person name="Mori M."/>
            <person name="Tomita M."/>
            <person name="Arakawa K."/>
        </authorList>
    </citation>
    <scope>NUCLEOTIDE SEQUENCE [LARGE SCALE GENOMIC DNA]</scope>
</reference>
<dbReference type="OrthoDB" id="6422828at2759"/>
<dbReference type="EMBL" id="BGPR01003759">
    <property type="protein sequence ID" value="GBM92057.1"/>
    <property type="molecule type" value="Genomic_DNA"/>
</dbReference>
<accession>A0A4Y2JQ67</accession>
<sequence length="110" mass="12591">MNSNSTKRTRSQTPELQLSFKESILKVMRHVNPKMKLGSETLKELDNFLAHMIDLLETEIRSLNDLKPQKTLNPELLEKAVKLCFPGSLAQASNEFAKLALRAYIEDIYN</sequence>
<dbReference type="Gene3D" id="1.10.20.10">
    <property type="entry name" value="Histone, subunit A"/>
    <property type="match status" value="1"/>
</dbReference>
<dbReference type="SUPFAM" id="SSF47113">
    <property type="entry name" value="Histone-fold"/>
    <property type="match status" value="1"/>
</dbReference>
<name>A0A4Y2JQ67_ARAVE</name>
<gene>
    <name evidence="1" type="ORF">AVEN_136827_1</name>
</gene>
<evidence type="ECO:0000313" key="2">
    <source>
        <dbReference type="Proteomes" id="UP000499080"/>
    </source>
</evidence>
<organism evidence="1 2">
    <name type="scientific">Araneus ventricosus</name>
    <name type="common">Orbweaver spider</name>
    <name type="synonym">Epeira ventricosa</name>
    <dbReference type="NCBI Taxonomy" id="182803"/>
    <lineage>
        <taxon>Eukaryota</taxon>
        <taxon>Metazoa</taxon>
        <taxon>Ecdysozoa</taxon>
        <taxon>Arthropoda</taxon>
        <taxon>Chelicerata</taxon>
        <taxon>Arachnida</taxon>
        <taxon>Araneae</taxon>
        <taxon>Araneomorphae</taxon>
        <taxon>Entelegynae</taxon>
        <taxon>Araneoidea</taxon>
        <taxon>Araneidae</taxon>
        <taxon>Araneus</taxon>
    </lineage>
</organism>
<protein>
    <submittedName>
        <fullName evidence="1">Uncharacterized protein</fullName>
    </submittedName>
</protein>